<keyword evidence="3" id="KW-1185">Reference proteome</keyword>
<dbReference type="EMBL" id="JAUOZU010000024">
    <property type="protein sequence ID" value="MDO6966929.1"/>
    <property type="molecule type" value="Genomic_DNA"/>
</dbReference>
<proteinExistence type="predicted"/>
<evidence type="ECO:0000256" key="1">
    <source>
        <dbReference type="SAM" id="Coils"/>
    </source>
</evidence>
<reference evidence="2" key="2">
    <citation type="submission" date="2023-07" db="EMBL/GenBank/DDBJ databases">
        <authorList>
            <person name="Shen H."/>
        </authorList>
    </citation>
    <scope>NUCLEOTIDE SEQUENCE</scope>
    <source>
        <strain evidence="2">TNR-22</strain>
    </source>
</reference>
<feature type="coiled-coil region" evidence="1">
    <location>
        <begin position="29"/>
        <end position="91"/>
    </location>
</feature>
<comment type="caution">
    <text evidence="2">The sequence shown here is derived from an EMBL/GenBank/DDBJ whole genome shotgun (WGS) entry which is preliminary data.</text>
</comment>
<keyword evidence="1" id="KW-0175">Coiled coil</keyword>
<dbReference type="Proteomes" id="UP001174932">
    <property type="component" value="Unassembled WGS sequence"/>
</dbReference>
<name>A0ABT8YTB2_9HYPH</name>
<evidence type="ECO:0000313" key="2">
    <source>
        <dbReference type="EMBL" id="MDO6966929.1"/>
    </source>
</evidence>
<gene>
    <name evidence="2" type="ORF">Q4481_23485</name>
</gene>
<dbReference type="RefSeq" id="WP_304378859.1">
    <property type="nucleotide sequence ID" value="NZ_JAUOZU010000024.1"/>
</dbReference>
<reference evidence="2" key="1">
    <citation type="journal article" date="2015" name="Int. J. Syst. Evol. Microbiol.">
        <title>Rhizobium alvei sp. nov., isolated from a freshwater river.</title>
        <authorList>
            <person name="Sheu S.Y."/>
            <person name="Huang H.W."/>
            <person name="Young C.C."/>
            <person name="Chen W.M."/>
        </authorList>
    </citation>
    <scope>NUCLEOTIDE SEQUENCE</scope>
    <source>
        <strain evidence="2">TNR-22</strain>
    </source>
</reference>
<sequence length="160" mass="17751">MSDIVERLTMIADACKRPDGSDIPLGLELREAANEITALRSRLEQAEKEREELRITADAVRRVSVKYAKAKTAAEKALADARIEIDAMRKKAIENARERNTAETKLREAVELIRPFGESDIIDLAEFKMLTDSHCIGGYCTDFTIGDLRAAAAFLAKVTP</sequence>
<protein>
    <recommendedName>
        <fullName evidence="4">Ead/Ea22-like family protein</fullName>
    </recommendedName>
</protein>
<evidence type="ECO:0000313" key="3">
    <source>
        <dbReference type="Proteomes" id="UP001174932"/>
    </source>
</evidence>
<organism evidence="2 3">
    <name type="scientific">Rhizobium alvei</name>
    <dbReference type="NCBI Taxonomy" id="1132659"/>
    <lineage>
        <taxon>Bacteria</taxon>
        <taxon>Pseudomonadati</taxon>
        <taxon>Pseudomonadota</taxon>
        <taxon>Alphaproteobacteria</taxon>
        <taxon>Hyphomicrobiales</taxon>
        <taxon>Rhizobiaceae</taxon>
        <taxon>Rhizobium/Agrobacterium group</taxon>
        <taxon>Rhizobium</taxon>
    </lineage>
</organism>
<evidence type="ECO:0008006" key="4">
    <source>
        <dbReference type="Google" id="ProtNLM"/>
    </source>
</evidence>
<accession>A0ABT8YTB2</accession>